<dbReference type="Proteomes" id="UP000184774">
    <property type="component" value="Unassembled WGS sequence"/>
</dbReference>
<name>A0A1N6MB49_9VIBR</name>
<evidence type="ECO:0008006" key="3">
    <source>
        <dbReference type="Google" id="ProtNLM"/>
    </source>
</evidence>
<evidence type="ECO:0000313" key="1">
    <source>
        <dbReference type="EMBL" id="SIO96685.1"/>
    </source>
</evidence>
<dbReference type="CDD" id="cd22641">
    <property type="entry name" value="C24-like"/>
    <property type="match status" value="1"/>
</dbReference>
<dbReference type="SUPFAM" id="SSF88874">
    <property type="entry name" value="Receptor-binding domain of short tail fibre protein gp12"/>
    <property type="match status" value="1"/>
</dbReference>
<accession>A0A1N6MB49</accession>
<dbReference type="EMBL" id="FSSB01000040">
    <property type="protein sequence ID" value="SIO96685.1"/>
    <property type="molecule type" value="Genomic_DNA"/>
</dbReference>
<organism evidence="1 2">
    <name type="scientific">Vibrio spartinae</name>
    <dbReference type="NCBI Taxonomy" id="1918945"/>
    <lineage>
        <taxon>Bacteria</taxon>
        <taxon>Pseudomonadati</taxon>
        <taxon>Pseudomonadota</taxon>
        <taxon>Gammaproteobacteria</taxon>
        <taxon>Vibrionales</taxon>
        <taxon>Vibrionaceae</taxon>
        <taxon>Vibrio</taxon>
    </lineage>
</organism>
<proteinExistence type="predicted"/>
<evidence type="ECO:0000313" key="2">
    <source>
        <dbReference type="Proteomes" id="UP000184774"/>
    </source>
</evidence>
<protein>
    <recommendedName>
        <fullName evidence="3">Phage Tail Collar Domain protein</fullName>
    </recommendedName>
</protein>
<dbReference type="OrthoDB" id="6174642at2"/>
<gene>
    <name evidence="1" type="ORF">VSP9026_04491</name>
</gene>
<dbReference type="RefSeq" id="WP_074375093.1">
    <property type="nucleotide sequence ID" value="NZ_AP024907.1"/>
</dbReference>
<dbReference type="AlphaFoldDB" id="A0A1N6MB49"/>
<sequence length="152" mass="16482">MNFSYSQASGWKRGDIRIWTRSLSEIPHGWQLCDGTNGTPNMLNRAVVGAGDSYQHGEIFGSDWNKTAINIDSYTLSQAQMPAHTHTLIRRAATGGGNNSGTTGTDGNFNLGNTPVPVAYAGSNGAHKHTANMSNVDVRQQSVAVYWIMKIR</sequence>
<reference evidence="1 2" key="1">
    <citation type="submission" date="2016-12" db="EMBL/GenBank/DDBJ databases">
        <authorList>
            <person name="Song W.-J."/>
            <person name="Kurnit D.M."/>
        </authorList>
    </citation>
    <scope>NUCLEOTIDE SEQUENCE [LARGE SCALE GENOMIC DNA]</scope>
    <source>
        <strain evidence="1 2">CECT 9026</strain>
    </source>
</reference>